<accession>A0A0F0CRU7</accession>
<feature type="binding site" evidence="12">
    <location>
        <position position="99"/>
    </location>
    <ligand>
        <name>Zn(2+)</name>
        <dbReference type="ChEBI" id="CHEBI:29105"/>
        <note>catalytic</note>
    </ligand>
</feature>
<name>A0A0F0CRU7_9BACT</name>
<evidence type="ECO:0000313" key="15">
    <source>
        <dbReference type="Proteomes" id="UP000033428"/>
    </source>
</evidence>
<comment type="caution">
    <text evidence="14">The sequence shown here is derived from an EMBL/GenBank/DDBJ whole genome shotgun (WGS) entry which is preliminary data.</text>
</comment>
<dbReference type="InterPro" id="IPR013785">
    <property type="entry name" value="Aldolase_TIM"/>
</dbReference>
<dbReference type="AlphaFoldDB" id="A0A0F0CRU7"/>
<feature type="binding site" evidence="11">
    <location>
        <position position="291"/>
    </location>
    <ligand>
        <name>5-aminolevulinate</name>
        <dbReference type="ChEBI" id="CHEBI:356416"/>
        <label>2</label>
    </ligand>
</feature>
<dbReference type="GO" id="GO:0006782">
    <property type="term" value="P:protoporphyrinogen IX biosynthetic process"/>
    <property type="evidence" value="ECO:0007669"/>
    <property type="project" value="UniProtKB-UniPathway"/>
</dbReference>
<keyword evidence="7" id="KW-0627">Porphyrin biosynthesis</keyword>
<keyword evidence="5" id="KW-0350">Heme biosynthesis</keyword>
<proteinExistence type="inferred from homology"/>
<dbReference type="FunFam" id="3.20.20.70:FF:000019">
    <property type="entry name" value="Delta-aminolevulinic acid dehydratase"/>
    <property type="match status" value="1"/>
</dbReference>
<organism evidence="14 15">
    <name type="scientific">Candidatus Omnitrophus magneticus</name>
    <dbReference type="NCBI Taxonomy" id="1609969"/>
    <lineage>
        <taxon>Bacteria</taxon>
        <taxon>Pseudomonadati</taxon>
        <taxon>Candidatus Omnitrophota</taxon>
        <taxon>Candidatus Omnitrophus</taxon>
    </lineage>
</organism>
<evidence type="ECO:0000256" key="2">
    <source>
        <dbReference type="ARBA" id="ARBA00008055"/>
    </source>
</evidence>
<dbReference type="NCBIfam" id="NF006762">
    <property type="entry name" value="PRK09283.1"/>
    <property type="match status" value="1"/>
</dbReference>
<dbReference type="GO" id="GO:0008270">
    <property type="term" value="F:zinc ion binding"/>
    <property type="evidence" value="ECO:0007669"/>
    <property type="project" value="TreeGrafter"/>
</dbReference>
<dbReference type="PATRIC" id="fig|1609969.3.peg.2038"/>
<evidence type="ECO:0000256" key="4">
    <source>
        <dbReference type="ARBA" id="ARBA00020771"/>
    </source>
</evidence>
<feature type="binding site" evidence="11">
    <location>
        <position position="195"/>
    </location>
    <ligand>
        <name>5-aminolevulinate</name>
        <dbReference type="ChEBI" id="CHEBI:356416"/>
        <label>1</label>
    </ligand>
</feature>
<gene>
    <name evidence="14" type="ORF">OMAG_001905</name>
</gene>
<feature type="binding site" evidence="12">
    <location>
        <position position="97"/>
    </location>
    <ligand>
        <name>Zn(2+)</name>
        <dbReference type="ChEBI" id="CHEBI:29105"/>
        <note>catalytic</note>
    </ligand>
</feature>
<dbReference type="Proteomes" id="UP000033428">
    <property type="component" value="Unassembled WGS sequence"/>
</dbReference>
<dbReference type="InterPro" id="IPR001731">
    <property type="entry name" value="ALAD"/>
</dbReference>
<sequence length="302" mass="33902">MELLLEQLIYPIFVKDGINDKEEVCSMPGVYRFSLSALIGEIKRLKGLGLNKFLIFGIPRKKDINGTSAYSADNIVSRAIEIIKKNISDIIIFSDICLCAYTTHGHCGILNKENGIDLDLTLDVLSKIALNHARAGADYVAPSAMAKGQVRAIREVLDTYGYRGVKIMGYSVKFASSAYGPFREIADSSPRFGDRRAYQLDYKDKENALSYIESDIMSGADILMVKPALWFLDIVSEAKKKFNKVLAVYNVSGEYLMVKKAVESRYCNEKNMVCEIMSSFKRAGADYIITYHAKDIAEWRME</sequence>
<dbReference type="Gene3D" id="3.20.20.70">
    <property type="entry name" value="Aldolase class I"/>
    <property type="match status" value="1"/>
</dbReference>
<keyword evidence="6" id="KW-0456">Lyase</keyword>
<evidence type="ECO:0000256" key="9">
    <source>
        <dbReference type="ARBA" id="ARBA00047651"/>
    </source>
</evidence>
<comment type="pathway">
    <text evidence="1">Porphyrin-containing compound metabolism; protoporphyrin-IX biosynthesis; coproporphyrinogen-III from 5-aminolevulinate: step 1/4.</text>
</comment>
<evidence type="ECO:0000256" key="5">
    <source>
        <dbReference type="ARBA" id="ARBA00023133"/>
    </source>
</evidence>
<evidence type="ECO:0000256" key="10">
    <source>
        <dbReference type="PIRSR" id="PIRSR001415-1"/>
    </source>
</evidence>
<reference evidence="14 15" key="1">
    <citation type="submission" date="2015-02" db="EMBL/GenBank/DDBJ databases">
        <title>Single-cell genomics of uncultivated deep-branching MTB reveals a conserved set of magnetosome genes.</title>
        <authorList>
            <person name="Kolinko S."/>
            <person name="Richter M."/>
            <person name="Glockner F.O."/>
            <person name="Brachmann A."/>
            <person name="Schuler D."/>
        </authorList>
    </citation>
    <scope>NUCLEOTIDE SEQUENCE [LARGE SCALE GENOMIC DNA]</scope>
    <source>
        <strain evidence="14">SKK-01</strain>
    </source>
</reference>
<feature type="active site" description="Schiff-base intermediate with substrate" evidence="10">
    <location>
        <position position="173"/>
    </location>
</feature>
<evidence type="ECO:0000256" key="13">
    <source>
        <dbReference type="RuleBase" id="RU004161"/>
    </source>
</evidence>
<dbReference type="PANTHER" id="PTHR11458:SF0">
    <property type="entry name" value="DELTA-AMINOLEVULINIC ACID DEHYDRATASE"/>
    <property type="match status" value="1"/>
</dbReference>
<keyword evidence="12" id="KW-0479">Metal-binding</keyword>
<feature type="binding site" evidence="12">
    <location>
        <position position="107"/>
    </location>
    <ligand>
        <name>Zn(2+)</name>
        <dbReference type="ChEBI" id="CHEBI:29105"/>
        <note>catalytic</note>
    </ligand>
</feature>
<evidence type="ECO:0000256" key="1">
    <source>
        <dbReference type="ARBA" id="ARBA00004694"/>
    </source>
</evidence>
<feature type="binding site" evidence="11">
    <location>
        <position position="252"/>
    </location>
    <ligand>
        <name>5-aminolevulinate</name>
        <dbReference type="ChEBI" id="CHEBI:356416"/>
        <label>2</label>
    </ligand>
</feature>
<dbReference type="GO" id="GO:0004655">
    <property type="term" value="F:porphobilinogen synthase activity"/>
    <property type="evidence" value="ECO:0007669"/>
    <property type="project" value="UniProtKB-EC"/>
</dbReference>
<comment type="catalytic activity">
    <reaction evidence="9">
        <text>2 5-aminolevulinate = porphobilinogen + 2 H2O + H(+)</text>
        <dbReference type="Rhea" id="RHEA:24064"/>
        <dbReference type="ChEBI" id="CHEBI:15377"/>
        <dbReference type="ChEBI" id="CHEBI:15378"/>
        <dbReference type="ChEBI" id="CHEBI:58126"/>
        <dbReference type="ChEBI" id="CHEBI:356416"/>
        <dbReference type="EC" id="4.2.1.24"/>
    </reaction>
</comment>
<dbReference type="PANTHER" id="PTHR11458">
    <property type="entry name" value="DELTA-AMINOLEVULINIC ACID DEHYDRATASE"/>
    <property type="match status" value="1"/>
</dbReference>
<feature type="active site" description="Schiff-base intermediate with substrate" evidence="10">
    <location>
        <position position="226"/>
    </location>
</feature>
<keyword evidence="15" id="KW-1185">Reference proteome</keyword>
<dbReference type="PIRSF" id="PIRSF001415">
    <property type="entry name" value="Porphbilin_synth"/>
    <property type="match status" value="1"/>
</dbReference>
<dbReference type="PRINTS" id="PR00144">
    <property type="entry name" value="DALDHYDRTASE"/>
</dbReference>
<evidence type="ECO:0000256" key="12">
    <source>
        <dbReference type="PIRSR" id="PIRSR001415-3"/>
    </source>
</evidence>
<evidence type="ECO:0000256" key="8">
    <source>
        <dbReference type="ARBA" id="ARBA00032837"/>
    </source>
</evidence>
<keyword evidence="12" id="KW-0862">Zinc</keyword>
<evidence type="ECO:0000313" key="14">
    <source>
        <dbReference type="EMBL" id="KJJ84221.1"/>
    </source>
</evidence>
<protein>
    <recommendedName>
        <fullName evidence="4">Delta-aminolevulinic acid dehydratase</fullName>
        <ecNumber evidence="3">4.2.1.24</ecNumber>
    </recommendedName>
    <alternativeName>
        <fullName evidence="8">Porphobilinogen synthase</fullName>
    </alternativeName>
</protein>
<feature type="binding site" evidence="11">
    <location>
        <position position="183"/>
    </location>
    <ligand>
        <name>5-aminolevulinate</name>
        <dbReference type="ChEBI" id="CHEBI:356416"/>
        <label>1</label>
    </ligand>
</feature>
<dbReference type="EC" id="4.2.1.24" evidence="3"/>
<dbReference type="EMBL" id="JYNY01000381">
    <property type="protein sequence ID" value="KJJ84221.1"/>
    <property type="molecule type" value="Genomic_DNA"/>
</dbReference>
<dbReference type="SUPFAM" id="SSF51569">
    <property type="entry name" value="Aldolase"/>
    <property type="match status" value="1"/>
</dbReference>
<evidence type="ECO:0000256" key="11">
    <source>
        <dbReference type="PIRSR" id="PIRSR001415-2"/>
    </source>
</evidence>
<evidence type="ECO:0000256" key="7">
    <source>
        <dbReference type="ARBA" id="ARBA00023244"/>
    </source>
</evidence>
<comment type="similarity">
    <text evidence="2 13">Belongs to the ALAD family.</text>
</comment>
<dbReference type="UniPathway" id="UPA00251">
    <property type="reaction ID" value="UER00318"/>
</dbReference>
<dbReference type="GO" id="GO:0005829">
    <property type="term" value="C:cytosol"/>
    <property type="evidence" value="ECO:0007669"/>
    <property type="project" value="TreeGrafter"/>
</dbReference>
<evidence type="ECO:0000256" key="6">
    <source>
        <dbReference type="ARBA" id="ARBA00023239"/>
    </source>
</evidence>
<dbReference type="Pfam" id="PF00490">
    <property type="entry name" value="ALAD"/>
    <property type="match status" value="1"/>
</dbReference>
<dbReference type="SMART" id="SM01004">
    <property type="entry name" value="ALAD"/>
    <property type="match status" value="1"/>
</dbReference>
<evidence type="ECO:0000256" key="3">
    <source>
        <dbReference type="ARBA" id="ARBA00012053"/>
    </source>
</evidence>